<feature type="transmembrane region" description="Helical" evidence="1">
    <location>
        <begin position="441"/>
        <end position="461"/>
    </location>
</feature>
<dbReference type="STRING" id="1202772.A0A1V9YJI0"/>
<feature type="transmembrane region" description="Helical" evidence="1">
    <location>
        <begin position="113"/>
        <end position="134"/>
    </location>
</feature>
<feature type="transmembrane region" description="Helical" evidence="1">
    <location>
        <begin position="409"/>
        <end position="429"/>
    </location>
</feature>
<keyword evidence="2" id="KW-0808">Transferase</keyword>
<dbReference type="GO" id="GO:0016740">
    <property type="term" value="F:transferase activity"/>
    <property type="evidence" value="ECO:0007669"/>
    <property type="project" value="UniProtKB-KW"/>
</dbReference>
<feature type="transmembrane region" description="Helical" evidence="1">
    <location>
        <begin position="473"/>
        <end position="495"/>
    </location>
</feature>
<feature type="transmembrane region" description="Helical" evidence="1">
    <location>
        <begin position="184"/>
        <end position="205"/>
    </location>
</feature>
<sequence length="568" mass="61961">MDLAFVATTYAGEASVALFGQNDNCHKCALVRLLPVGCSDANCSTLSADPALFSFYTVYPWSLELREEGNDSSIWASRSSFDDTANYSMTIEARSDTVDVAFATTVAPEPSRLLLIVGILLLVWLGACVGTYFYKKSRNTDSQSAEDDASECHENAFHVHDEEAPADAPLLPVPAPRRVASLDVFRGLTITCMIFTNLGGGGYWFWSHATWNGLTPADCVFPWFVWIMGVTMTLGVKSHVKRGAPHWRLLWTSFLRAIKLFCLGLLVNNIRDLESCRIPGVLQTFAFAYFAVTVAVVSGLYGSSPTRRFQRVAIEAAVVTTLLLCYLGFVFFLPVPGCPTGYFGLSEVAEWCDTRVGPGGDSDDGAYRDCLGGAHRVVDRYIFGDAHLLPGGTPSGVYNTPGPWDPEGFLNWLAASVLTYLGYVVGGAFLDAKDWTRKVTFLSGSSVASGLLGLLLCGFRVNDGFIPINKNLWSPSFVLVTSALACGALGVIYLLVDKWPVWSGAPFSYAGMNAIVLYVGHEVLIGYFPFTYDRADTHTAWTISNLIGCACWLAIAYAMHRRNLFITV</sequence>
<feature type="transmembrane region" description="Helical" evidence="1">
    <location>
        <begin position="540"/>
        <end position="559"/>
    </location>
</feature>
<keyword evidence="1" id="KW-0472">Membrane</keyword>
<reference evidence="2 3" key="1">
    <citation type="journal article" date="2014" name="Genome Biol. Evol.">
        <title>The secreted proteins of Achlya hypogyna and Thraustotheca clavata identify the ancestral oomycete secretome and reveal gene acquisitions by horizontal gene transfer.</title>
        <authorList>
            <person name="Misner I."/>
            <person name="Blouin N."/>
            <person name="Leonard G."/>
            <person name="Richards T.A."/>
            <person name="Lane C.E."/>
        </authorList>
    </citation>
    <scope>NUCLEOTIDE SEQUENCE [LARGE SCALE GENOMIC DNA]</scope>
    <source>
        <strain evidence="2 3">ATCC 48635</strain>
    </source>
</reference>
<organism evidence="2 3">
    <name type="scientific">Achlya hypogyna</name>
    <name type="common">Oomycete</name>
    <name type="synonym">Protoachlya hypogyna</name>
    <dbReference type="NCBI Taxonomy" id="1202772"/>
    <lineage>
        <taxon>Eukaryota</taxon>
        <taxon>Sar</taxon>
        <taxon>Stramenopiles</taxon>
        <taxon>Oomycota</taxon>
        <taxon>Saprolegniomycetes</taxon>
        <taxon>Saprolegniales</taxon>
        <taxon>Achlyaceae</taxon>
        <taxon>Achlya</taxon>
    </lineage>
</organism>
<keyword evidence="3" id="KW-1185">Reference proteome</keyword>
<keyword evidence="1" id="KW-0812">Transmembrane</keyword>
<feature type="transmembrane region" description="Helical" evidence="1">
    <location>
        <begin position="313"/>
        <end position="333"/>
    </location>
</feature>
<comment type="caution">
    <text evidence="2">The sequence shown here is derived from an EMBL/GenBank/DDBJ whole genome shotgun (WGS) entry which is preliminary data.</text>
</comment>
<dbReference type="OrthoDB" id="2149840at2759"/>
<dbReference type="PANTHER" id="PTHR31061:SF24">
    <property type="entry name" value="LD22376P"/>
    <property type="match status" value="1"/>
</dbReference>
<feature type="transmembrane region" description="Helical" evidence="1">
    <location>
        <begin position="249"/>
        <end position="268"/>
    </location>
</feature>
<gene>
    <name evidence="2" type="ORF">ACHHYP_11312</name>
</gene>
<dbReference type="EMBL" id="JNBR01001580">
    <property type="protein sequence ID" value="OQR85837.1"/>
    <property type="molecule type" value="Genomic_DNA"/>
</dbReference>
<feature type="transmembrane region" description="Helical" evidence="1">
    <location>
        <begin position="280"/>
        <end position="301"/>
    </location>
</feature>
<feature type="transmembrane region" description="Helical" evidence="1">
    <location>
        <begin position="507"/>
        <end position="528"/>
    </location>
</feature>
<dbReference type="AlphaFoldDB" id="A0A1V9YJI0"/>
<evidence type="ECO:0000313" key="2">
    <source>
        <dbReference type="EMBL" id="OQR85837.1"/>
    </source>
</evidence>
<dbReference type="Proteomes" id="UP000243579">
    <property type="component" value="Unassembled WGS sequence"/>
</dbReference>
<proteinExistence type="predicted"/>
<evidence type="ECO:0000313" key="3">
    <source>
        <dbReference type="Proteomes" id="UP000243579"/>
    </source>
</evidence>
<evidence type="ECO:0000256" key="1">
    <source>
        <dbReference type="SAM" id="Phobius"/>
    </source>
</evidence>
<accession>A0A1V9YJI0</accession>
<name>A0A1V9YJI0_ACHHY</name>
<feature type="transmembrane region" description="Helical" evidence="1">
    <location>
        <begin position="220"/>
        <end position="237"/>
    </location>
</feature>
<protein>
    <submittedName>
        <fullName evidence="2">Heparan-alpha-glucosaminide N-acetyltransferase-like</fullName>
    </submittedName>
</protein>
<keyword evidence="1" id="KW-1133">Transmembrane helix</keyword>
<dbReference type="PANTHER" id="PTHR31061">
    <property type="entry name" value="LD22376P"/>
    <property type="match status" value="1"/>
</dbReference>